<protein>
    <submittedName>
        <fullName evidence="2">Uncharacterized protein</fullName>
    </submittedName>
</protein>
<dbReference type="STRING" id="52.CMC5_061230"/>
<feature type="transmembrane region" description="Helical" evidence="1">
    <location>
        <begin position="95"/>
        <end position="123"/>
    </location>
</feature>
<keyword evidence="1" id="KW-0472">Membrane</keyword>
<name>A0A0K1EM59_CHOCO</name>
<evidence type="ECO:0000256" key="1">
    <source>
        <dbReference type="SAM" id="Phobius"/>
    </source>
</evidence>
<keyword evidence="1" id="KW-0812">Transmembrane</keyword>
<feature type="transmembrane region" description="Helical" evidence="1">
    <location>
        <begin position="207"/>
        <end position="226"/>
    </location>
</feature>
<dbReference type="AlphaFoldDB" id="A0A0K1EM59"/>
<keyword evidence="1" id="KW-1133">Transmembrane helix</keyword>
<dbReference type="KEGG" id="ccro:CMC5_061230"/>
<accession>A0A0K1EM59</accession>
<evidence type="ECO:0000313" key="2">
    <source>
        <dbReference type="EMBL" id="AKT41901.1"/>
    </source>
</evidence>
<keyword evidence="3" id="KW-1185">Reference proteome</keyword>
<feature type="transmembrane region" description="Helical" evidence="1">
    <location>
        <begin position="135"/>
        <end position="155"/>
    </location>
</feature>
<reference evidence="2 3" key="1">
    <citation type="submission" date="2015-07" db="EMBL/GenBank/DDBJ databases">
        <title>Genome analysis of myxobacterium Chondromyces crocatus Cm c5 reveals a high potential for natural compound synthesis and the genetic basis for the loss of fruiting body formation.</title>
        <authorList>
            <person name="Zaburannyi N."/>
            <person name="Bunk B."/>
            <person name="Maier J."/>
            <person name="Overmann J."/>
            <person name="Mueller R."/>
        </authorList>
    </citation>
    <scope>NUCLEOTIDE SEQUENCE [LARGE SCALE GENOMIC DNA]</scope>
    <source>
        <strain evidence="2 3">Cm c5</strain>
    </source>
</reference>
<feature type="transmembrane region" description="Helical" evidence="1">
    <location>
        <begin position="167"/>
        <end position="187"/>
    </location>
</feature>
<feature type="transmembrane region" description="Helical" evidence="1">
    <location>
        <begin position="54"/>
        <end position="74"/>
    </location>
</feature>
<dbReference type="OrthoDB" id="5517637at2"/>
<sequence length="230" mass="22541">MSVMEAARTGFALSGRRLLGSRPLVVLGLGLVLTGTSAAIEISASPLGAVDRTLAATFRLLIPLVAFALATDAAGREHLREAAWPAARFGLGRGAVVLGMVAATVVGTAIAGALLAVLAAIAAHTAQAPPLAGDAVTSGVVGALAGAAYAGWFSLGGTLFKRGRGRVAPLLADLLLGGSTGVLGVVLPRGHTTNLIGGAPPLGLSQPASAGLLVAAALLLGLAAALRTRD</sequence>
<proteinExistence type="predicted"/>
<gene>
    <name evidence="2" type="ORF">CMC5_061230</name>
</gene>
<dbReference type="RefSeq" id="WP_156338958.1">
    <property type="nucleotide sequence ID" value="NZ_CP012159.1"/>
</dbReference>
<organism evidence="2 3">
    <name type="scientific">Chondromyces crocatus</name>
    <dbReference type="NCBI Taxonomy" id="52"/>
    <lineage>
        <taxon>Bacteria</taxon>
        <taxon>Pseudomonadati</taxon>
        <taxon>Myxococcota</taxon>
        <taxon>Polyangia</taxon>
        <taxon>Polyangiales</taxon>
        <taxon>Polyangiaceae</taxon>
        <taxon>Chondromyces</taxon>
    </lineage>
</organism>
<dbReference type="EMBL" id="CP012159">
    <property type="protein sequence ID" value="AKT41901.1"/>
    <property type="molecule type" value="Genomic_DNA"/>
</dbReference>
<evidence type="ECO:0000313" key="3">
    <source>
        <dbReference type="Proteomes" id="UP000067626"/>
    </source>
</evidence>
<dbReference type="Proteomes" id="UP000067626">
    <property type="component" value="Chromosome"/>
</dbReference>